<dbReference type="Proteomes" id="UP000695022">
    <property type="component" value="Unplaced"/>
</dbReference>
<feature type="compositionally biased region" description="Polar residues" evidence="1">
    <location>
        <begin position="319"/>
        <end position="329"/>
    </location>
</feature>
<protein>
    <submittedName>
        <fullName evidence="3">Formin-like protein 20</fullName>
    </submittedName>
</protein>
<feature type="region of interest" description="Disordered" evidence="1">
    <location>
        <begin position="116"/>
        <end position="370"/>
    </location>
</feature>
<organism evidence="2 3">
    <name type="scientific">Priapulus caudatus</name>
    <name type="common">Priapulid worm</name>
    <dbReference type="NCBI Taxonomy" id="37621"/>
    <lineage>
        <taxon>Eukaryota</taxon>
        <taxon>Metazoa</taxon>
        <taxon>Ecdysozoa</taxon>
        <taxon>Scalidophora</taxon>
        <taxon>Priapulida</taxon>
        <taxon>Priapulimorpha</taxon>
        <taxon>Priapulimorphida</taxon>
        <taxon>Priapulidae</taxon>
        <taxon>Priapulus</taxon>
    </lineage>
</organism>
<feature type="compositionally biased region" description="Low complexity" evidence="1">
    <location>
        <begin position="525"/>
        <end position="540"/>
    </location>
</feature>
<feature type="compositionally biased region" description="Pro residues" evidence="1">
    <location>
        <begin position="390"/>
        <end position="401"/>
    </location>
</feature>
<feature type="compositionally biased region" description="Basic residues" evidence="1">
    <location>
        <begin position="248"/>
        <end position="263"/>
    </location>
</feature>
<feature type="compositionally biased region" description="Basic and acidic residues" evidence="1">
    <location>
        <begin position="90"/>
        <end position="100"/>
    </location>
</feature>
<feature type="compositionally biased region" description="Low complexity" evidence="1">
    <location>
        <begin position="402"/>
        <end position="450"/>
    </location>
</feature>
<feature type="compositionally biased region" description="Polar residues" evidence="1">
    <location>
        <begin position="61"/>
        <end position="70"/>
    </location>
</feature>
<evidence type="ECO:0000313" key="2">
    <source>
        <dbReference type="Proteomes" id="UP000695022"/>
    </source>
</evidence>
<dbReference type="RefSeq" id="XP_014664741.1">
    <property type="nucleotide sequence ID" value="XM_014809255.1"/>
</dbReference>
<feature type="compositionally biased region" description="Polar residues" evidence="1">
    <location>
        <begin position="467"/>
        <end position="476"/>
    </location>
</feature>
<feature type="compositionally biased region" description="Pro residues" evidence="1">
    <location>
        <begin position="479"/>
        <end position="493"/>
    </location>
</feature>
<feature type="compositionally biased region" description="Pro residues" evidence="1">
    <location>
        <begin position="504"/>
        <end position="514"/>
    </location>
</feature>
<feature type="compositionally biased region" description="Polar residues" evidence="1">
    <location>
        <begin position="198"/>
        <end position="216"/>
    </location>
</feature>
<evidence type="ECO:0000256" key="1">
    <source>
        <dbReference type="SAM" id="MobiDB-lite"/>
    </source>
</evidence>
<proteinExistence type="predicted"/>
<accession>A0ABM1DXS0</accession>
<dbReference type="GeneID" id="106807039"/>
<feature type="compositionally biased region" description="Low complexity" evidence="1">
    <location>
        <begin position="75"/>
        <end position="84"/>
    </location>
</feature>
<feature type="region of interest" description="Disordered" evidence="1">
    <location>
        <begin position="383"/>
        <end position="575"/>
    </location>
</feature>
<feature type="compositionally biased region" description="Basic residues" evidence="1">
    <location>
        <begin position="182"/>
        <end position="196"/>
    </location>
</feature>
<feature type="compositionally biased region" description="Basic and acidic residues" evidence="1">
    <location>
        <begin position="264"/>
        <end position="274"/>
    </location>
</feature>
<feature type="compositionally biased region" description="Polar residues" evidence="1">
    <location>
        <begin position="37"/>
        <end position="53"/>
    </location>
</feature>
<evidence type="ECO:0000313" key="3">
    <source>
        <dbReference type="RefSeq" id="XP_014664741.1"/>
    </source>
</evidence>
<keyword evidence="2" id="KW-1185">Reference proteome</keyword>
<name>A0ABM1DXS0_PRICU</name>
<reference evidence="3" key="1">
    <citation type="submission" date="2025-08" db="UniProtKB">
        <authorList>
            <consortium name="RefSeq"/>
        </authorList>
    </citation>
    <scope>IDENTIFICATION</scope>
</reference>
<sequence>MISVVYRNPDDMIYEDILVKETSLGSRPGSLRRIQHQRLSGRSTHGRESSSAPGSMRRNKQTAPPGSLSRSEGFPVAGAPPARGSGRRQGSRDSVRGVRIDSVRGGAADIAHRMQAANPAATPPRPAQHPSSDPATGFIPAGAFHPVAAPPTGSLRNSHRSARGSAGRRGDGDGYASQRSRSSQRSRGSQRRRRRQSAPDNSSTTDLAPDKTSTPYGTPVTLRASQRSSQSLGRETAAAADSLPRSSMRAKARREARHQRRNRERAEARERIRSNENLLAHSPQSSRHDYDNPGYAHTEDNDTAAAVGGTRRGEEPVYASTSLQSSGAWQQQQQQQRSYPGTPSTTRSLRQYPSDASEQPPPYTPLAAASVSDLARLQNSSSLLNLAKHVPPPTVPPPPPSRYSAAASAASNAPPSRYSAAASAASNAPPSRYSAAASAASNAPPSRYSATDALPLPPYPTDMYPYVQTTRASIVDTSLPPPPSSVPSTPRPPSQMSYEERRTPPPPPQVPPPKQHWSKRRRPSVRSGTSTSRVARATSSDDSFRDGQGALVSSEPGGASGAGFYYMRGGEVRRT</sequence>
<feature type="compositionally biased region" description="Polar residues" evidence="1">
    <location>
        <begin position="337"/>
        <end position="357"/>
    </location>
</feature>
<feature type="region of interest" description="Disordered" evidence="1">
    <location>
        <begin position="28"/>
        <end position="100"/>
    </location>
</feature>
<gene>
    <name evidence="3" type="primary">LOC106807039</name>
</gene>
<feature type="compositionally biased region" description="Polar residues" evidence="1">
    <location>
        <begin position="223"/>
        <end position="233"/>
    </location>
</feature>